<dbReference type="InterPro" id="IPR036691">
    <property type="entry name" value="Endo/exonu/phosph_ase_sf"/>
</dbReference>
<dbReference type="PANTHER" id="PTHR12121">
    <property type="entry name" value="CARBON CATABOLITE REPRESSOR PROTEIN 4"/>
    <property type="match status" value="1"/>
</dbReference>
<dbReference type="InterPro" id="IPR005135">
    <property type="entry name" value="Endo/exonuclease/phosphatase"/>
</dbReference>
<evidence type="ECO:0000259" key="2">
    <source>
        <dbReference type="Pfam" id="PF03372"/>
    </source>
</evidence>
<dbReference type="Pfam" id="PF03372">
    <property type="entry name" value="Exo_endo_phos"/>
    <property type="match status" value="1"/>
</dbReference>
<accession>A0A7S4I3K4</accession>
<feature type="signal peptide" evidence="1">
    <location>
        <begin position="1"/>
        <end position="20"/>
    </location>
</feature>
<reference evidence="3" key="1">
    <citation type="submission" date="2021-01" db="EMBL/GenBank/DDBJ databases">
        <authorList>
            <person name="Corre E."/>
            <person name="Pelletier E."/>
            <person name="Niang G."/>
            <person name="Scheremetjew M."/>
            <person name="Finn R."/>
            <person name="Kale V."/>
            <person name="Holt S."/>
            <person name="Cochrane G."/>
            <person name="Meng A."/>
            <person name="Brown T."/>
            <person name="Cohen L."/>
        </authorList>
    </citation>
    <scope>NUCLEOTIDE SEQUENCE</scope>
    <source>
        <strain evidence="3">DIVA3 518/3/11/1/6</strain>
    </source>
</reference>
<dbReference type="Gene3D" id="3.60.10.10">
    <property type="entry name" value="Endonuclease/exonuclease/phosphatase"/>
    <property type="match status" value="1"/>
</dbReference>
<dbReference type="GO" id="GO:0000175">
    <property type="term" value="F:3'-5'-RNA exonuclease activity"/>
    <property type="evidence" value="ECO:0007669"/>
    <property type="project" value="TreeGrafter"/>
</dbReference>
<sequence>MNVFVATCCVLLVAVGVIVMIPNQSAKNSSSLLTGNLRTMSWNLRGSDMDNGPTTSWNVRKAVVKKVVDNIDPHIIGTQEMQPDQLHFFQKQGFAHYRSILYRAESYSVLQSSTIWFSPSGAPVRAWDASSPRGADWVLLQSVDGDKRLVFINLHLDHVGYLSRIESISILKDLIDELKASFEDVPLIITGDFNSVKYAQIWDSLMETNLQDVSLVLASQDSIEFTYHHFHGLHFNSFYMRPVQYISYAVSCTEIGRQITKIPSCFAPPIWRSIKEAIFGRGKVHHIDWMLFDKLEPQNFFVVTDHDIAPNPQLSNSWNPKEIFHRNVVKSFIYASDHFPIAASFSL</sequence>
<evidence type="ECO:0000256" key="1">
    <source>
        <dbReference type="SAM" id="SignalP"/>
    </source>
</evidence>
<feature type="chain" id="PRO_5030640756" description="Endonuclease/exonuclease/phosphatase domain-containing protein" evidence="1">
    <location>
        <begin position="21"/>
        <end position="347"/>
    </location>
</feature>
<gene>
    <name evidence="3" type="ORF">VSP0166_LOCUS7776</name>
</gene>
<name>A0A7S4I3K4_9EUKA</name>
<organism evidence="3">
    <name type="scientific">Vannella robusta</name>
    <dbReference type="NCBI Taxonomy" id="1487602"/>
    <lineage>
        <taxon>Eukaryota</taxon>
        <taxon>Amoebozoa</taxon>
        <taxon>Discosea</taxon>
        <taxon>Flabellinia</taxon>
        <taxon>Vannellidae</taxon>
        <taxon>Vannella</taxon>
    </lineage>
</organism>
<keyword evidence="1" id="KW-0732">Signal</keyword>
<dbReference type="SUPFAM" id="SSF56219">
    <property type="entry name" value="DNase I-like"/>
    <property type="match status" value="1"/>
</dbReference>
<feature type="domain" description="Endonuclease/exonuclease/phosphatase" evidence="2">
    <location>
        <begin position="40"/>
        <end position="195"/>
    </location>
</feature>
<dbReference type="AlphaFoldDB" id="A0A7S4I3K4"/>
<dbReference type="PANTHER" id="PTHR12121:SF36">
    <property type="entry name" value="ENDONUCLEASE_EXONUCLEASE_PHOSPHATASE DOMAIN-CONTAINING PROTEIN"/>
    <property type="match status" value="1"/>
</dbReference>
<dbReference type="InterPro" id="IPR050410">
    <property type="entry name" value="CCR4/nocturin_mRNA_transcr"/>
</dbReference>
<dbReference type="EMBL" id="HBKP01011068">
    <property type="protein sequence ID" value="CAE2217541.1"/>
    <property type="molecule type" value="Transcribed_RNA"/>
</dbReference>
<protein>
    <recommendedName>
        <fullName evidence="2">Endonuclease/exonuclease/phosphatase domain-containing protein</fullName>
    </recommendedName>
</protein>
<proteinExistence type="predicted"/>
<evidence type="ECO:0000313" key="3">
    <source>
        <dbReference type="EMBL" id="CAE2217541.1"/>
    </source>
</evidence>